<sequence length="236" mass="27632">MEKITIVGIDDEYPALELIKQYCNRISYVNLLDTFQKPEEALEYLQKHRVDLMITDINMPYLNGVELLQKLEYKPLCIFFTLETRYAVKAFELDVVHYLVKPVDFETFAKAVKKASDLLQFRQAIDKKKKEDFIMFKSNYVMHKVFLNDILWVEGLSEYIVLVTALKKYVILERMSNFVKNYESLDFIRIHKSFIVLRAHIQSFGTNSVQLTSGHSLPLGRTYKNALKGLSKKLID</sequence>
<gene>
    <name evidence="4" type="ORF">PQ465_02025</name>
</gene>
<evidence type="ECO:0000313" key="5">
    <source>
        <dbReference type="Proteomes" id="UP001221558"/>
    </source>
</evidence>
<dbReference type="Gene3D" id="3.40.50.2300">
    <property type="match status" value="1"/>
</dbReference>
<dbReference type="EMBL" id="CP117880">
    <property type="protein sequence ID" value="WDF69170.1"/>
    <property type="molecule type" value="Genomic_DNA"/>
</dbReference>
<dbReference type="Pfam" id="PF04397">
    <property type="entry name" value="LytTR"/>
    <property type="match status" value="1"/>
</dbReference>
<protein>
    <submittedName>
        <fullName evidence="4">LytTR family DNA-binding domain-containing protein</fullName>
    </submittedName>
</protein>
<evidence type="ECO:0000256" key="1">
    <source>
        <dbReference type="PROSITE-ProRule" id="PRU00169"/>
    </source>
</evidence>
<dbReference type="Proteomes" id="UP001221558">
    <property type="component" value="Chromosome"/>
</dbReference>
<dbReference type="Pfam" id="PF00072">
    <property type="entry name" value="Response_reg"/>
    <property type="match status" value="1"/>
</dbReference>
<name>A0ABY7WI40_9SPHI</name>
<dbReference type="GO" id="GO:0003677">
    <property type="term" value="F:DNA binding"/>
    <property type="evidence" value="ECO:0007669"/>
    <property type="project" value="UniProtKB-KW"/>
</dbReference>
<keyword evidence="5" id="KW-1185">Reference proteome</keyword>
<dbReference type="InterPro" id="IPR046947">
    <property type="entry name" value="LytR-like"/>
</dbReference>
<feature type="modified residue" description="4-aspartylphosphate" evidence="1">
    <location>
        <position position="56"/>
    </location>
</feature>
<evidence type="ECO:0000259" key="3">
    <source>
        <dbReference type="PROSITE" id="PS50930"/>
    </source>
</evidence>
<dbReference type="SMART" id="SM00850">
    <property type="entry name" value="LytTR"/>
    <property type="match status" value="1"/>
</dbReference>
<dbReference type="Gene3D" id="2.40.50.1020">
    <property type="entry name" value="LytTr DNA-binding domain"/>
    <property type="match status" value="1"/>
</dbReference>
<feature type="domain" description="Response regulatory" evidence="2">
    <location>
        <begin position="5"/>
        <end position="116"/>
    </location>
</feature>
<evidence type="ECO:0000313" key="4">
    <source>
        <dbReference type="EMBL" id="WDF69170.1"/>
    </source>
</evidence>
<dbReference type="PANTHER" id="PTHR37299:SF1">
    <property type="entry name" value="STAGE 0 SPORULATION PROTEIN A HOMOLOG"/>
    <property type="match status" value="1"/>
</dbReference>
<reference evidence="4 5" key="1">
    <citation type="submission" date="2023-02" db="EMBL/GenBank/DDBJ databases">
        <title>Genome sequence of Sphingobacterium sp. KACC 22765.</title>
        <authorList>
            <person name="Kim S."/>
            <person name="Heo J."/>
            <person name="Kwon S.-W."/>
        </authorList>
    </citation>
    <scope>NUCLEOTIDE SEQUENCE [LARGE SCALE GENOMIC DNA]</scope>
    <source>
        <strain evidence="4 5">KACC 22765</strain>
    </source>
</reference>
<dbReference type="SMART" id="SM00448">
    <property type="entry name" value="REC"/>
    <property type="match status" value="1"/>
</dbReference>
<feature type="domain" description="HTH LytTR-type" evidence="3">
    <location>
        <begin position="134"/>
        <end position="233"/>
    </location>
</feature>
<dbReference type="InterPro" id="IPR007492">
    <property type="entry name" value="LytTR_DNA-bd_dom"/>
</dbReference>
<keyword evidence="4" id="KW-0238">DNA-binding</keyword>
<dbReference type="InterPro" id="IPR001789">
    <property type="entry name" value="Sig_transdc_resp-reg_receiver"/>
</dbReference>
<dbReference type="PANTHER" id="PTHR37299">
    <property type="entry name" value="TRANSCRIPTIONAL REGULATOR-RELATED"/>
    <property type="match status" value="1"/>
</dbReference>
<dbReference type="PROSITE" id="PS50110">
    <property type="entry name" value="RESPONSE_REGULATORY"/>
    <property type="match status" value="1"/>
</dbReference>
<dbReference type="SUPFAM" id="SSF52172">
    <property type="entry name" value="CheY-like"/>
    <property type="match status" value="1"/>
</dbReference>
<dbReference type="PROSITE" id="PS50930">
    <property type="entry name" value="HTH_LYTTR"/>
    <property type="match status" value="1"/>
</dbReference>
<dbReference type="InterPro" id="IPR011006">
    <property type="entry name" value="CheY-like_superfamily"/>
</dbReference>
<accession>A0ABY7WI40</accession>
<dbReference type="RefSeq" id="WP_274267897.1">
    <property type="nucleotide sequence ID" value="NZ_CP117880.1"/>
</dbReference>
<evidence type="ECO:0000259" key="2">
    <source>
        <dbReference type="PROSITE" id="PS50110"/>
    </source>
</evidence>
<organism evidence="4 5">
    <name type="scientific">Sphingobacterium oryzagri</name>
    <dbReference type="NCBI Taxonomy" id="3025669"/>
    <lineage>
        <taxon>Bacteria</taxon>
        <taxon>Pseudomonadati</taxon>
        <taxon>Bacteroidota</taxon>
        <taxon>Sphingobacteriia</taxon>
        <taxon>Sphingobacteriales</taxon>
        <taxon>Sphingobacteriaceae</taxon>
        <taxon>Sphingobacterium</taxon>
    </lineage>
</organism>
<proteinExistence type="predicted"/>
<keyword evidence="1" id="KW-0597">Phosphoprotein</keyword>